<dbReference type="PRINTS" id="PR00111">
    <property type="entry name" value="ABHYDROLASE"/>
</dbReference>
<dbReference type="GO" id="GO:0016787">
    <property type="term" value="F:hydrolase activity"/>
    <property type="evidence" value="ECO:0007669"/>
    <property type="project" value="UniProtKB-KW"/>
</dbReference>
<reference evidence="3 4" key="1">
    <citation type="submission" date="2019-12" db="EMBL/GenBank/DDBJ databases">
        <title>Streptomyces sp. strain T44 isolated from rhizosphere soil of Broussonetia papyrifera.</title>
        <authorList>
            <person name="Mo P."/>
        </authorList>
    </citation>
    <scope>NUCLEOTIDE SEQUENCE [LARGE SCALE GENOMIC DNA]</scope>
    <source>
        <strain evidence="3 4">T44</strain>
    </source>
</reference>
<dbReference type="Proteomes" id="UP000436138">
    <property type="component" value="Chromosome"/>
</dbReference>
<dbReference type="PANTHER" id="PTHR43689">
    <property type="entry name" value="HYDROLASE"/>
    <property type="match status" value="1"/>
</dbReference>
<dbReference type="Gene3D" id="3.40.50.1820">
    <property type="entry name" value="alpha/beta hydrolase"/>
    <property type="match status" value="1"/>
</dbReference>
<dbReference type="Pfam" id="PF00561">
    <property type="entry name" value="Abhydrolase_1"/>
    <property type="match status" value="1"/>
</dbReference>
<dbReference type="InterPro" id="IPR000073">
    <property type="entry name" value="AB_hydrolase_1"/>
</dbReference>
<name>A0A6I6MXS4_9ACTN</name>
<organism evidence="3 4">
    <name type="scientific">Streptomyces broussonetiae</name>
    <dbReference type="NCBI Taxonomy" id="2686304"/>
    <lineage>
        <taxon>Bacteria</taxon>
        <taxon>Bacillati</taxon>
        <taxon>Actinomycetota</taxon>
        <taxon>Actinomycetes</taxon>
        <taxon>Kitasatosporales</taxon>
        <taxon>Streptomycetaceae</taxon>
        <taxon>Streptomyces</taxon>
    </lineage>
</organism>
<evidence type="ECO:0000313" key="3">
    <source>
        <dbReference type="EMBL" id="QHA05213.1"/>
    </source>
</evidence>
<dbReference type="KEGG" id="sbro:GQF42_19645"/>
<gene>
    <name evidence="3" type="ORF">GQF42_19645</name>
</gene>
<dbReference type="RefSeq" id="WP_158921693.1">
    <property type="nucleotide sequence ID" value="NZ_CP047020.1"/>
</dbReference>
<dbReference type="SUPFAM" id="SSF53474">
    <property type="entry name" value="alpha/beta-Hydrolases"/>
    <property type="match status" value="1"/>
</dbReference>
<accession>A0A6I6MXS4</accession>
<dbReference type="AlphaFoldDB" id="A0A6I6MXS4"/>
<keyword evidence="3" id="KW-0378">Hydrolase</keyword>
<feature type="compositionally biased region" description="Low complexity" evidence="1">
    <location>
        <begin position="298"/>
        <end position="310"/>
    </location>
</feature>
<keyword evidence="4" id="KW-1185">Reference proteome</keyword>
<dbReference type="PANTHER" id="PTHR43689:SF8">
    <property type="entry name" value="ALPHA_BETA-HYDROLASES SUPERFAMILY PROTEIN"/>
    <property type="match status" value="1"/>
</dbReference>
<dbReference type="EMBL" id="CP047020">
    <property type="protein sequence ID" value="QHA05213.1"/>
    <property type="molecule type" value="Genomic_DNA"/>
</dbReference>
<dbReference type="InterPro" id="IPR029058">
    <property type="entry name" value="AB_hydrolase_fold"/>
</dbReference>
<sequence>MSRPTPVAHGRYAPPVPSRELTVDSSDGARLHVEVHGPESAPPVVLSHGWTCSTAFWAAQIRDLATDHRVIAYDQRGHGRSPASPACTTQALADDLEAVLARTLAPGEKALFVGHSMGGMTVMAAAARPRFRDHAAAVLLCSTGSSRLVAEARVVPMRAGRVRTWITGRILGSSAPLGPVTPAAKRILKYATMGAGSAPHMVEACARIVHACPRTVRRAWAGVLEALDLDHGVRELHAPTAVVHGASDRLTPPVHARALVAALPRCVGLTELHGVGHMSPIEAPDLVTGRIRELVTTYVTGDTPDTPGTADTRDTPDSAGTADVPNDTERRSTPAQIKEGA</sequence>
<evidence type="ECO:0000313" key="4">
    <source>
        <dbReference type="Proteomes" id="UP000436138"/>
    </source>
</evidence>
<protein>
    <submittedName>
        <fullName evidence="3">Alpha/beta fold hydrolase</fullName>
    </submittedName>
</protein>
<feature type="region of interest" description="Disordered" evidence="1">
    <location>
        <begin position="298"/>
        <end position="341"/>
    </location>
</feature>
<feature type="domain" description="AB hydrolase-1" evidence="2">
    <location>
        <begin position="42"/>
        <end position="284"/>
    </location>
</feature>
<evidence type="ECO:0000259" key="2">
    <source>
        <dbReference type="Pfam" id="PF00561"/>
    </source>
</evidence>
<proteinExistence type="predicted"/>
<evidence type="ECO:0000256" key="1">
    <source>
        <dbReference type="SAM" id="MobiDB-lite"/>
    </source>
</evidence>
<feature type="region of interest" description="Disordered" evidence="1">
    <location>
        <begin position="1"/>
        <end position="25"/>
    </location>
</feature>